<dbReference type="InterPro" id="IPR026834">
    <property type="entry name" value="LHH"/>
</dbReference>
<dbReference type="InterPro" id="IPR022385">
    <property type="entry name" value="Rhs_assc_core"/>
</dbReference>
<dbReference type="NCBIfam" id="TIGR03696">
    <property type="entry name" value="Rhs_assc_core"/>
    <property type="match status" value="1"/>
</dbReference>
<feature type="chain" id="PRO_5034046529" description="LHH domain-containing protein" evidence="1">
    <location>
        <begin position="20"/>
        <end position="343"/>
    </location>
</feature>
<protein>
    <recommendedName>
        <fullName evidence="2">LHH domain-containing protein</fullName>
    </recommendedName>
</protein>
<dbReference type="InterPro" id="IPR050708">
    <property type="entry name" value="T6SS_VgrG/RHS"/>
</dbReference>
<proteinExistence type="predicted"/>
<evidence type="ECO:0000313" key="3">
    <source>
        <dbReference type="EMBL" id="QYS90047.1"/>
    </source>
</evidence>
<dbReference type="PANTHER" id="PTHR32305">
    <property type="match status" value="1"/>
</dbReference>
<dbReference type="Pfam" id="PF14411">
    <property type="entry name" value="LHH"/>
    <property type="match status" value="1"/>
</dbReference>
<dbReference type="EMBL" id="CP067378">
    <property type="protein sequence ID" value="QYS90047.1"/>
    <property type="molecule type" value="Genomic_DNA"/>
</dbReference>
<accession>A0A8G0P7D0</accession>
<reference evidence="3" key="1">
    <citation type="submission" date="2020-12" db="EMBL/GenBank/DDBJ databases">
        <title>Genome sequencing of genetic groups of Flavobacterium columnare.</title>
        <authorList>
            <person name="Waldbieser G.C."/>
            <person name="Griffin M.J."/>
            <person name="LaFrentz B.R."/>
        </authorList>
    </citation>
    <scope>NUCLEOTIDE SEQUENCE</scope>
    <source>
        <strain evidence="3">90-106</strain>
    </source>
</reference>
<dbReference type="PANTHER" id="PTHR32305:SF15">
    <property type="entry name" value="PROTEIN RHSA-RELATED"/>
    <property type="match status" value="1"/>
</dbReference>
<feature type="signal peptide" evidence="1">
    <location>
        <begin position="1"/>
        <end position="19"/>
    </location>
</feature>
<dbReference type="KEGG" id="fdv:JJC05_08075"/>
<sequence length="343" mass="39121">MKLLKLLILVLLISWNSYPKGQKACLSMAQKGVVEGQKVVQSYLWDGNVLLHEWTYSKGQEAETSVNELGEVYLSQKEAINDLVTWVYQENSFVPSAKIQGEAQFSIISDYIGRPIQCYSENGSLVWSTDYDIYGGLRELKGEKSFIPFRQLGQYEDLELEGLYYNRFRYYDCTIGNYISQDPIGLAGNNPTFYGYVHDSNSWIDPFGLNTFNPIQWTAPSSGTGNTYTVYQQNIDWDKVDPKTGKTNLELASKGRAPLGNDGKSINLHHSKQKAHGPLFEVTASTHTKYGHSNALHPYRVTPVNGSKLNPFDPVNRELFDKDRGEYWKHRAEMEKQRRLKCK</sequence>
<dbReference type="Proteomes" id="UP000824721">
    <property type="component" value="Chromosome"/>
</dbReference>
<organism evidence="3">
    <name type="scientific">Flavobacterium columnare</name>
    <dbReference type="NCBI Taxonomy" id="996"/>
    <lineage>
        <taxon>Bacteria</taxon>
        <taxon>Pseudomonadati</taxon>
        <taxon>Bacteroidota</taxon>
        <taxon>Flavobacteriia</taxon>
        <taxon>Flavobacteriales</taxon>
        <taxon>Flavobacteriaceae</taxon>
        <taxon>Flavobacterium</taxon>
    </lineage>
</organism>
<dbReference type="AlphaFoldDB" id="A0A8G0P7D0"/>
<keyword evidence="1" id="KW-0732">Signal</keyword>
<name>A0A8G0P7D0_9FLAO</name>
<dbReference type="Gene3D" id="2.180.10.10">
    <property type="entry name" value="RHS repeat-associated core"/>
    <property type="match status" value="1"/>
</dbReference>
<evidence type="ECO:0000256" key="1">
    <source>
        <dbReference type="SAM" id="SignalP"/>
    </source>
</evidence>
<evidence type="ECO:0000259" key="2">
    <source>
        <dbReference type="Pfam" id="PF14411"/>
    </source>
</evidence>
<gene>
    <name evidence="3" type="ORF">JJC05_08075</name>
</gene>
<feature type="domain" description="LHH" evidence="2">
    <location>
        <begin position="247"/>
        <end position="333"/>
    </location>
</feature>